<evidence type="ECO:0000256" key="15">
    <source>
        <dbReference type="SAM" id="MobiDB-lite"/>
    </source>
</evidence>
<evidence type="ECO:0000256" key="14">
    <source>
        <dbReference type="RuleBase" id="RU365096"/>
    </source>
</evidence>
<comment type="caution">
    <text evidence="17">The sequence shown here is derived from an EMBL/GenBank/DDBJ whole genome shotgun (WGS) entry which is preliminary data.</text>
</comment>
<dbReference type="InterPro" id="IPR000445">
    <property type="entry name" value="HhH_motif"/>
</dbReference>
<comment type="cofactor">
    <cofactor evidence="14">
        <name>[4Fe-4S] cluster</name>
        <dbReference type="ChEBI" id="CHEBI:49883"/>
    </cofactor>
    <text evidence="14">Binds 1 [4Fe-4S] cluster.</text>
</comment>
<evidence type="ECO:0000256" key="12">
    <source>
        <dbReference type="ARBA" id="ARBA00023204"/>
    </source>
</evidence>
<dbReference type="PROSITE" id="PS01155">
    <property type="entry name" value="ENDONUCLEASE_III_2"/>
    <property type="match status" value="1"/>
</dbReference>
<keyword evidence="11" id="KW-0411">Iron-sulfur</keyword>
<dbReference type="EC" id="3.2.2.31" evidence="4 14"/>
<sequence length="391" mass="42955">MKRLLDESAPASKRGRKKAESSGAETALLSEQYHDPGFSAAVIGWQKKHGRHSLPWQKTQDAYRVWLSEIMLQQTQVSAVIPYYARFLDRCPDVASLAAAPSEDVMALWSGLGYYTRARNLHKCAQRVVAEYGGRFPDDPELLADLPGIGRSTAAAIAAFSYGRRAAILDGNVKRVFARVFGVEGYPGAKPIEDKLWRRAVALLPETDIESYTQGLMDLGATLCVRSSPACGKCPLASRCVALAQNRVSELPVRKPKKAVPERETVMLVIGHDGQILLEQRPDSGIWGGLLSLPELAVSDADQFDAAVATLVEPYGEMEACRKLQAFSHVFTHFKLHVAPYQIALSACRARIAQHGLMWYPIARLADAPLPAPVKKLLLGVFRTDDLLTHI</sequence>
<keyword evidence="9" id="KW-0378">Hydrolase</keyword>
<dbReference type="InterPro" id="IPR004036">
    <property type="entry name" value="Endonuclease-III-like_CS2"/>
</dbReference>
<evidence type="ECO:0000259" key="16">
    <source>
        <dbReference type="SMART" id="SM00478"/>
    </source>
</evidence>
<dbReference type="Pfam" id="PF00730">
    <property type="entry name" value="HhH-GPD"/>
    <property type="match status" value="1"/>
</dbReference>
<keyword evidence="7" id="KW-0479">Metal-binding</keyword>
<dbReference type="Gene3D" id="1.10.340.30">
    <property type="entry name" value="Hypothetical protein, domain 2"/>
    <property type="match status" value="1"/>
</dbReference>
<dbReference type="Proteomes" id="UP001629246">
    <property type="component" value="Unassembled WGS sequence"/>
</dbReference>
<evidence type="ECO:0000256" key="4">
    <source>
        <dbReference type="ARBA" id="ARBA00012045"/>
    </source>
</evidence>
<dbReference type="Pfam" id="PF14815">
    <property type="entry name" value="NUDIX_4"/>
    <property type="match status" value="1"/>
</dbReference>
<dbReference type="PANTHER" id="PTHR42944">
    <property type="entry name" value="ADENINE DNA GLYCOSYLASE"/>
    <property type="match status" value="1"/>
</dbReference>
<dbReference type="RefSeq" id="WP_408159931.1">
    <property type="nucleotide sequence ID" value="NZ_JAQQFM010000009.1"/>
</dbReference>
<dbReference type="InterPro" id="IPR044298">
    <property type="entry name" value="MIG/MutY"/>
</dbReference>
<organism evidence="17 18">
    <name type="scientific">Herbaspirillum lusitanum</name>
    <dbReference type="NCBI Taxonomy" id="213312"/>
    <lineage>
        <taxon>Bacteria</taxon>
        <taxon>Pseudomonadati</taxon>
        <taxon>Pseudomonadota</taxon>
        <taxon>Betaproteobacteria</taxon>
        <taxon>Burkholderiales</taxon>
        <taxon>Oxalobacteraceae</taxon>
        <taxon>Herbaspirillum</taxon>
    </lineage>
</organism>
<dbReference type="Pfam" id="PF00633">
    <property type="entry name" value="HHH"/>
    <property type="match status" value="1"/>
</dbReference>
<dbReference type="NCBIfam" id="TIGR01084">
    <property type="entry name" value="mutY"/>
    <property type="match status" value="1"/>
</dbReference>
<keyword evidence="12" id="KW-0234">DNA repair</keyword>
<dbReference type="SMART" id="SM00478">
    <property type="entry name" value="ENDO3c"/>
    <property type="match status" value="1"/>
</dbReference>
<dbReference type="SUPFAM" id="SSF48150">
    <property type="entry name" value="DNA-glycosylase"/>
    <property type="match status" value="1"/>
</dbReference>
<dbReference type="InterPro" id="IPR005760">
    <property type="entry name" value="A/G_AdeGlyc_MutY"/>
</dbReference>
<dbReference type="EMBL" id="JAQQFM010000009">
    <property type="protein sequence ID" value="MFL9926716.1"/>
    <property type="molecule type" value="Genomic_DNA"/>
</dbReference>
<dbReference type="InterPro" id="IPR015797">
    <property type="entry name" value="NUDIX_hydrolase-like_dom_sf"/>
</dbReference>
<dbReference type="InterPro" id="IPR011257">
    <property type="entry name" value="DNA_glycosylase"/>
</dbReference>
<gene>
    <name evidence="17" type="primary">mutY</name>
    <name evidence="17" type="ORF">PQR62_20755</name>
</gene>
<evidence type="ECO:0000313" key="17">
    <source>
        <dbReference type="EMBL" id="MFL9926716.1"/>
    </source>
</evidence>
<dbReference type="PROSITE" id="PS00764">
    <property type="entry name" value="ENDONUCLEASE_III_1"/>
    <property type="match status" value="1"/>
</dbReference>
<evidence type="ECO:0000256" key="5">
    <source>
        <dbReference type="ARBA" id="ARBA00022023"/>
    </source>
</evidence>
<dbReference type="InterPro" id="IPR023170">
    <property type="entry name" value="HhH_base_excis_C"/>
</dbReference>
<evidence type="ECO:0000313" key="18">
    <source>
        <dbReference type="Proteomes" id="UP001629246"/>
    </source>
</evidence>
<name>A0ABW9AE40_9BURK</name>
<comment type="function">
    <text evidence="2">Adenine glycosylase active on G-A mispairs. MutY also corrects error-prone DNA synthesis past GO lesions which are due to the oxidatively damaged form of guanine: 7,8-dihydro-8-oxoguanine (8-oxo-dGTP).</text>
</comment>
<evidence type="ECO:0000256" key="3">
    <source>
        <dbReference type="ARBA" id="ARBA00008343"/>
    </source>
</evidence>
<evidence type="ECO:0000256" key="7">
    <source>
        <dbReference type="ARBA" id="ARBA00022723"/>
    </source>
</evidence>
<comment type="similarity">
    <text evidence="3 14">Belongs to the Nth/MutY family.</text>
</comment>
<dbReference type="InterPro" id="IPR029119">
    <property type="entry name" value="MutY_C"/>
</dbReference>
<feature type="region of interest" description="Disordered" evidence="15">
    <location>
        <begin position="1"/>
        <end position="21"/>
    </location>
</feature>
<feature type="domain" description="HhH-GPD" evidence="16">
    <location>
        <begin position="71"/>
        <end position="222"/>
    </location>
</feature>
<dbReference type="InterPro" id="IPR004035">
    <property type="entry name" value="Endouclease-III_FeS-bd_BS"/>
</dbReference>
<dbReference type="SUPFAM" id="SSF55811">
    <property type="entry name" value="Nudix"/>
    <property type="match status" value="1"/>
</dbReference>
<evidence type="ECO:0000256" key="9">
    <source>
        <dbReference type="ARBA" id="ARBA00022801"/>
    </source>
</evidence>
<keyword evidence="10 14" id="KW-0408">Iron</keyword>
<dbReference type="Gene3D" id="1.10.1670.10">
    <property type="entry name" value="Helix-hairpin-Helix base-excision DNA repair enzymes (C-terminal)"/>
    <property type="match status" value="1"/>
</dbReference>
<protein>
    <recommendedName>
        <fullName evidence="5 14">Adenine DNA glycosylase</fullName>
        <ecNumber evidence="4 14">3.2.2.31</ecNumber>
    </recommendedName>
</protein>
<keyword evidence="8 14" id="KW-0227">DNA damage</keyword>
<keyword evidence="13 14" id="KW-0326">Glycosidase</keyword>
<proteinExistence type="inferred from homology"/>
<dbReference type="PANTHER" id="PTHR42944:SF1">
    <property type="entry name" value="ADENINE DNA GLYCOSYLASE"/>
    <property type="match status" value="1"/>
</dbReference>
<evidence type="ECO:0000256" key="2">
    <source>
        <dbReference type="ARBA" id="ARBA00002933"/>
    </source>
</evidence>
<evidence type="ECO:0000256" key="6">
    <source>
        <dbReference type="ARBA" id="ARBA00022485"/>
    </source>
</evidence>
<evidence type="ECO:0000256" key="10">
    <source>
        <dbReference type="ARBA" id="ARBA00023004"/>
    </source>
</evidence>
<evidence type="ECO:0000256" key="1">
    <source>
        <dbReference type="ARBA" id="ARBA00000843"/>
    </source>
</evidence>
<keyword evidence="18" id="KW-1185">Reference proteome</keyword>
<dbReference type="InterPro" id="IPR003265">
    <property type="entry name" value="HhH-GPD_domain"/>
</dbReference>
<dbReference type="CDD" id="cd00056">
    <property type="entry name" value="ENDO3c"/>
    <property type="match status" value="1"/>
</dbReference>
<accession>A0ABW9AE40</accession>
<dbReference type="CDD" id="cd03431">
    <property type="entry name" value="NUDIX_DNA_Glycosylase_C-MutY"/>
    <property type="match status" value="1"/>
</dbReference>
<keyword evidence="6" id="KW-0004">4Fe-4S</keyword>
<comment type="catalytic activity">
    <reaction evidence="1 14">
        <text>Hydrolyzes free adenine bases from 7,8-dihydro-8-oxoguanine:adenine mismatched double-stranded DNA, leaving an apurinic site.</text>
        <dbReference type="EC" id="3.2.2.31"/>
    </reaction>
</comment>
<evidence type="ECO:0000256" key="13">
    <source>
        <dbReference type="ARBA" id="ARBA00023295"/>
    </source>
</evidence>
<evidence type="ECO:0000256" key="11">
    <source>
        <dbReference type="ARBA" id="ARBA00023014"/>
    </source>
</evidence>
<evidence type="ECO:0000256" key="8">
    <source>
        <dbReference type="ARBA" id="ARBA00022763"/>
    </source>
</evidence>
<reference evidence="17 18" key="1">
    <citation type="journal article" date="2024" name="Chem. Sci.">
        <title>Discovery of megapolipeptins by genome mining of a Burkholderiales bacteria collection.</title>
        <authorList>
            <person name="Paulo B.S."/>
            <person name="Recchia M.J.J."/>
            <person name="Lee S."/>
            <person name="Fergusson C.H."/>
            <person name="Romanowski S.B."/>
            <person name="Hernandez A."/>
            <person name="Krull N."/>
            <person name="Liu D.Y."/>
            <person name="Cavanagh H."/>
            <person name="Bos A."/>
            <person name="Gray C.A."/>
            <person name="Murphy B.T."/>
            <person name="Linington R.G."/>
            <person name="Eustaquio A.S."/>
        </authorList>
    </citation>
    <scope>NUCLEOTIDE SEQUENCE [LARGE SCALE GENOMIC DNA]</scope>
    <source>
        <strain evidence="17 18">RL21-008-BIB-A</strain>
    </source>
</reference>
<dbReference type="Gene3D" id="3.90.79.10">
    <property type="entry name" value="Nucleoside Triphosphate Pyrophosphohydrolase"/>
    <property type="match status" value="1"/>
</dbReference>